<evidence type="ECO:0000256" key="4">
    <source>
        <dbReference type="ARBA" id="ARBA00023180"/>
    </source>
</evidence>
<dbReference type="EMBL" id="OZ075121">
    <property type="protein sequence ID" value="CAL4904205.1"/>
    <property type="molecule type" value="Genomic_DNA"/>
</dbReference>
<keyword evidence="3 5" id="KW-0378">Hydrolase</keyword>
<evidence type="ECO:0000259" key="6">
    <source>
        <dbReference type="Pfam" id="PF00149"/>
    </source>
</evidence>
<evidence type="ECO:0000313" key="10">
    <source>
        <dbReference type="Proteomes" id="UP001497457"/>
    </source>
</evidence>
<proteinExistence type="inferred from homology"/>
<dbReference type="Gene3D" id="2.60.40.380">
    <property type="entry name" value="Purple acid phosphatase-like, N-terminal"/>
    <property type="match status" value="1"/>
</dbReference>
<dbReference type="Pfam" id="PF00149">
    <property type="entry name" value="Metallophos"/>
    <property type="match status" value="1"/>
</dbReference>
<evidence type="ECO:0000256" key="3">
    <source>
        <dbReference type="ARBA" id="ARBA00022801"/>
    </source>
</evidence>
<dbReference type="InterPro" id="IPR015914">
    <property type="entry name" value="PAPs_N"/>
</dbReference>
<dbReference type="Gene3D" id="3.60.21.10">
    <property type="match status" value="1"/>
</dbReference>
<dbReference type="InterPro" id="IPR025733">
    <property type="entry name" value="PAPs_C"/>
</dbReference>
<organism evidence="9 10">
    <name type="scientific">Urochloa decumbens</name>
    <dbReference type="NCBI Taxonomy" id="240449"/>
    <lineage>
        <taxon>Eukaryota</taxon>
        <taxon>Viridiplantae</taxon>
        <taxon>Streptophyta</taxon>
        <taxon>Embryophyta</taxon>
        <taxon>Tracheophyta</taxon>
        <taxon>Spermatophyta</taxon>
        <taxon>Magnoliopsida</taxon>
        <taxon>Liliopsida</taxon>
        <taxon>Poales</taxon>
        <taxon>Poaceae</taxon>
        <taxon>PACMAD clade</taxon>
        <taxon>Panicoideae</taxon>
        <taxon>Panicodae</taxon>
        <taxon>Paniceae</taxon>
        <taxon>Melinidinae</taxon>
        <taxon>Urochloa</taxon>
    </lineage>
</organism>
<feature type="domain" description="Purple acid phosphatase N-terminal" evidence="8">
    <location>
        <begin position="153"/>
        <end position="236"/>
    </location>
</feature>
<dbReference type="InterPro" id="IPR029052">
    <property type="entry name" value="Metallo-depent_PP-like"/>
</dbReference>
<dbReference type="InterPro" id="IPR039331">
    <property type="entry name" value="PAPs-like"/>
</dbReference>
<evidence type="ECO:0000256" key="2">
    <source>
        <dbReference type="ARBA" id="ARBA00022729"/>
    </source>
</evidence>
<accession>A0ABC8W8E9</accession>
<dbReference type="CDD" id="cd00839">
    <property type="entry name" value="MPP_PAPs"/>
    <property type="match status" value="1"/>
</dbReference>
<evidence type="ECO:0000256" key="5">
    <source>
        <dbReference type="RuleBase" id="RU361203"/>
    </source>
</evidence>
<feature type="domain" description="Purple acid phosphatase C-terminal" evidence="7">
    <location>
        <begin position="457"/>
        <end position="522"/>
    </location>
</feature>
<sequence length="546" mass="60130">MLASTCLSPSFFPTATATAATHGLLIISGNSGSVRPPRHMSGGGLVLHASLGDGDGGGELAPSRRHALLAVARVAFALANAPCLRYMNQAARGRSCTGNFCGDLLVGAMAHSWRMLVQGLTSLMFLCARADEYVRPPPSPLVLMAHDKPASHPQQVHISVVGANSMRISWVTDDRSAPSVVEYGTSPGKYTASATGDHTTYHYFFYKSGAIHHATIGPLEPSTSYYYRCSKAGDEFTLRTPPATLPIEFVVIGDLGQTGWTASTLSHIGGGGDYDMLLLPGDLSYADTRQPLWDSFGRLVQPLASARPWMVTEGNHEIETLPVVDFAPFAAYNARWRMPREESGSPSNLFYSFDAAGGAAHVVMLGSYAAFGEGSEQHRWLQRDLARVDRRRTPWLIMLLHAPWYNTNQAHQGEGERMRLAMERMLYEAQVDVVFAGHVHAYERFTRIYDNEADSRGPMYITIGDGGNREGLALRFIKDHKSAHLSEFQEASFGHGRLRIVNETTAVWTWHRNDDDYATVRDEVWLHSLAAAKRQTTPGRRHVDEQ</sequence>
<evidence type="ECO:0000259" key="7">
    <source>
        <dbReference type="Pfam" id="PF14008"/>
    </source>
</evidence>
<protein>
    <recommendedName>
        <fullName evidence="5">Purple acid phosphatase</fullName>
        <ecNumber evidence="5">3.1.3.2</ecNumber>
    </recommendedName>
</protein>
<dbReference type="SUPFAM" id="SSF49363">
    <property type="entry name" value="Purple acid phosphatase, N-terminal domain"/>
    <property type="match status" value="1"/>
</dbReference>
<reference evidence="9" key="1">
    <citation type="submission" date="2024-10" db="EMBL/GenBank/DDBJ databases">
        <authorList>
            <person name="Ryan C."/>
        </authorList>
    </citation>
    <scope>NUCLEOTIDE SEQUENCE [LARGE SCALE GENOMIC DNA]</scope>
</reference>
<dbReference type="Pfam" id="PF14008">
    <property type="entry name" value="Metallophos_C"/>
    <property type="match status" value="1"/>
</dbReference>
<comment type="similarity">
    <text evidence="1 5">Belongs to the metallophosphoesterase superfamily. Purple acid phosphatase family.</text>
</comment>
<dbReference type="InterPro" id="IPR008963">
    <property type="entry name" value="Purple_acid_Pase-like_N"/>
</dbReference>
<dbReference type="GO" id="GO:0003993">
    <property type="term" value="F:acid phosphatase activity"/>
    <property type="evidence" value="ECO:0007669"/>
    <property type="project" value="UniProtKB-EC"/>
</dbReference>
<dbReference type="PANTHER" id="PTHR22953:SF108">
    <property type="entry name" value="PURPLE ACID PHOSPHATASE"/>
    <property type="match status" value="1"/>
</dbReference>
<comment type="catalytic activity">
    <reaction evidence="5">
        <text>a phosphate monoester + H2O = an alcohol + phosphate</text>
        <dbReference type="Rhea" id="RHEA:15017"/>
        <dbReference type="ChEBI" id="CHEBI:15377"/>
        <dbReference type="ChEBI" id="CHEBI:30879"/>
        <dbReference type="ChEBI" id="CHEBI:43474"/>
        <dbReference type="ChEBI" id="CHEBI:67140"/>
        <dbReference type="EC" id="3.1.3.2"/>
    </reaction>
</comment>
<dbReference type="Pfam" id="PF16656">
    <property type="entry name" value="Pur_ac_phosph_N"/>
    <property type="match status" value="1"/>
</dbReference>
<dbReference type="CDD" id="cd00063">
    <property type="entry name" value="FN3"/>
    <property type="match status" value="1"/>
</dbReference>
<dbReference type="PANTHER" id="PTHR22953">
    <property type="entry name" value="ACID PHOSPHATASE RELATED"/>
    <property type="match status" value="1"/>
</dbReference>
<gene>
    <name evidence="9" type="ORF">URODEC1_LOCUS10990</name>
</gene>
<dbReference type="Proteomes" id="UP001497457">
    <property type="component" value="Chromosome 11b"/>
</dbReference>
<dbReference type="EC" id="3.1.3.2" evidence="5"/>
<dbReference type="InterPro" id="IPR041792">
    <property type="entry name" value="MPP_PAP"/>
</dbReference>
<evidence type="ECO:0000259" key="8">
    <source>
        <dbReference type="Pfam" id="PF16656"/>
    </source>
</evidence>
<evidence type="ECO:0000256" key="1">
    <source>
        <dbReference type="ARBA" id="ARBA00008723"/>
    </source>
</evidence>
<keyword evidence="10" id="KW-1185">Reference proteome</keyword>
<keyword evidence="2" id="KW-0732">Signal</keyword>
<name>A0ABC8W8E9_9POAL</name>
<keyword evidence="4" id="KW-0325">Glycoprotein</keyword>
<evidence type="ECO:0000313" key="9">
    <source>
        <dbReference type="EMBL" id="CAL4904205.1"/>
    </source>
</evidence>
<dbReference type="InterPro" id="IPR003961">
    <property type="entry name" value="FN3_dom"/>
</dbReference>
<dbReference type="SUPFAM" id="SSF56300">
    <property type="entry name" value="Metallo-dependent phosphatases"/>
    <property type="match status" value="1"/>
</dbReference>
<dbReference type="InterPro" id="IPR004843">
    <property type="entry name" value="Calcineurin-like_PHP"/>
</dbReference>
<dbReference type="AlphaFoldDB" id="A0ABC8W8E9"/>
<feature type="domain" description="Calcineurin-like phosphoesterase" evidence="6">
    <location>
        <begin position="249"/>
        <end position="442"/>
    </location>
</feature>